<proteinExistence type="predicted"/>
<dbReference type="AlphaFoldDB" id="A0A1E5T794"/>
<evidence type="ECO:0000313" key="2">
    <source>
        <dbReference type="EMBL" id="OEK07254.1"/>
    </source>
</evidence>
<dbReference type="Proteomes" id="UP000095552">
    <property type="component" value="Unassembled WGS sequence"/>
</dbReference>
<keyword evidence="1" id="KW-0812">Transmembrane</keyword>
<evidence type="ECO:0000256" key="1">
    <source>
        <dbReference type="SAM" id="Phobius"/>
    </source>
</evidence>
<keyword evidence="1" id="KW-1133">Transmembrane helix</keyword>
<keyword evidence="3" id="KW-1185">Reference proteome</keyword>
<accession>A0A1E5T794</accession>
<name>A0A1E5T794_9BACT</name>
<reference evidence="2 3" key="1">
    <citation type="submission" date="2016-08" db="EMBL/GenBank/DDBJ databases">
        <title>Draft genome of Fabibacter sp. strain SK-8.</title>
        <authorList>
            <person name="Wong S.-K."/>
            <person name="Hamasaki K."/>
            <person name="Yoshizawa S."/>
        </authorList>
    </citation>
    <scope>NUCLEOTIDE SEQUENCE [LARGE SCALE GENOMIC DNA]</scope>
    <source>
        <strain evidence="2 3">SK-8</strain>
    </source>
</reference>
<organism evidence="2 3">
    <name type="scientific">Roseivirga misakiensis</name>
    <dbReference type="NCBI Taxonomy" id="1563681"/>
    <lineage>
        <taxon>Bacteria</taxon>
        <taxon>Pseudomonadati</taxon>
        <taxon>Bacteroidota</taxon>
        <taxon>Cytophagia</taxon>
        <taxon>Cytophagales</taxon>
        <taxon>Roseivirgaceae</taxon>
        <taxon>Roseivirga</taxon>
    </lineage>
</organism>
<keyword evidence="1" id="KW-0472">Membrane</keyword>
<dbReference type="InterPro" id="IPR030888">
    <property type="entry name" value="Put_ccm"/>
</dbReference>
<evidence type="ECO:0008006" key="4">
    <source>
        <dbReference type="Google" id="ProtNLM"/>
    </source>
</evidence>
<comment type="caution">
    <text evidence="2">The sequence shown here is derived from an EMBL/GenBank/DDBJ whole genome shotgun (WGS) entry which is preliminary data.</text>
</comment>
<sequence length="84" mass="9558">MAFSMPAFAQDISELKTGEKYEIKDDDYTNKDVDMADKMRENGKIYVVVGVITIIFIGITAYAISIDRKLSKIEKEVFKEKVNS</sequence>
<dbReference type="STRING" id="1563681.BFP71_03825"/>
<dbReference type="NCBIfam" id="TIGR04391">
    <property type="entry name" value="CcmD_alt_fam"/>
    <property type="match status" value="1"/>
</dbReference>
<dbReference type="EMBL" id="MDGQ01000003">
    <property type="protein sequence ID" value="OEK07254.1"/>
    <property type="molecule type" value="Genomic_DNA"/>
</dbReference>
<evidence type="ECO:0000313" key="3">
    <source>
        <dbReference type="Proteomes" id="UP000095552"/>
    </source>
</evidence>
<protein>
    <recommendedName>
        <fullName evidence="4">CcmD family protein</fullName>
    </recommendedName>
</protein>
<gene>
    <name evidence="2" type="ORF">BFP71_03825</name>
</gene>
<feature type="transmembrane region" description="Helical" evidence="1">
    <location>
        <begin position="45"/>
        <end position="65"/>
    </location>
</feature>
<dbReference type="Pfam" id="PF20077">
    <property type="entry name" value="CcmD_alt"/>
    <property type="match status" value="1"/>
</dbReference>